<dbReference type="RefSeq" id="WP_158947465.1">
    <property type="nucleotide sequence ID" value="NZ_CP046400.1"/>
</dbReference>
<reference evidence="2 3" key="1">
    <citation type="submission" date="2019-11" db="EMBL/GenBank/DDBJ databases">
        <authorList>
            <person name="Zheng R.K."/>
            <person name="Sun C.M."/>
        </authorList>
    </citation>
    <scope>NUCLEOTIDE SEQUENCE [LARGE SCALE GENOMIC DNA]</scope>
    <source>
        <strain evidence="2 3">SRB007</strain>
    </source>
</reference>
<gene>
    <name evidence="2" type="ORF">GM415_08925</name>
</gene>
<dbReference type="PANTHER" id="PTHR30153">
    <property type="entry name" value="REPLICATIVE DNA HELICASE DNAB"/>
    <property type="match status" value="1"/>
</dbReference>
<dbReference type="Pfam" id="PF03796">
    <property type="entry name" value="DnaB_C"/>
    <property type="match status" value="1"/>
</dbReference>
<dbReference type="PROSITE" id="PS51199">
    <property type="entry name" value="SF4_HELICASE"/>
    <property type="match status" value="1"/>
</dbReference>
<proteinExistence type="predicted"/>
<dbReference type="AlphaFoldDB" id="A0A6I6JRL7"/>
<dbReference type="Proteomes" id="UP000428328">
    <property type="component" value="Chromosome"/>
</dbReference>
<keyword evidence="3" id="KW-1185">Reference proteome</keyword>
<feature type="domain" description="SF4 helicase" evidence="1">
    <location>
        <begin position="74"/>
        <end position="347"/>
    </location>
</feature>
<accession>A0A6I6JRL7</accession>
<dbReference type="PANTHER" id="PTHR30153:SF2">
    <property type="entry name" value="REPLICATIVE DNA HELICASE"/>
    <property type="match status" value="1"/>
</dbReference>
<evidence type="ECO:0000313" key="3">
    <source>
        <dbReference type="Proteomes" id="UP000428328"/>
    </source>
</evidence>
<dbReference type="KEGG" id="psel:GM415_08925"/>
<dbReference type="GO" id="GO:0005524">
    <property type="term" value="F:ATP binding"/>
    <property type="evidence" value="ECO:0007669"/>
    <property type="project" value="InterPro"/>
</dbReference>
<sequence>MLKEAEFIHCACYYRTAFTHLHQGYENAENTRNLDELLQYHSELTNLGAAYSRPVVTNSSLNSKMGNIVGLIAEGKDRKVVPTFYPDLDDMLNGGLPEKTLTILAAEVHGGKTQALINMAHRQAQNGKNVLCVTLEMSEMDYMHRFISLISDIPLYELQDQDKSPSVQKRLSTFQSTWADNLSGQYGNIHIVDHDDGEFSAAQLQQHILRYGSDNIDIVYIDYLNLMTPSVPFRAADTYATAKKIAEELRLLAKKMSIPIVTATQVNRPGMNTKLEELDMNYVSESIGVPATADLMLFLAGRDDSGKKHEGEKRYKIVKNRMAPFTDSIELFYTDAHTLKMYDSSEMDKWLKDQELTRDLMSRETL</sequence>
<dbReference type="SUPFAM" id="SSF52540">
    <property type="entry name" value="P-loop containing nucleoside triphosphate hydrolases"/>
    <property type="match status" value="1"/>
</dbReference>
<protein>
    <submittedName>
        <fullName evidence="2">AAA family ATPase</fullName>
    </submittedName>
</protein>
<dbReference type="EMBL" id="CP046400">
    <property type="protein sequence ID" value="QGY40244.1"/>
    <property type="molecule type" value="Genomic_DNA"/>
</dbReference>
<dbReference type="GO" id="GO:0005829">
    <property type="term" value="C:cytosol"/>
    <property type="evidence" value="ECO:0007669"/>
    <property type="project" value="TreeGrafter"/>
</dbReference>
<organism evidence="2 3">
    <name type="scientific">Pseudodesulfovibrio cashew</name>
    <dbReference type="NCBI Taxonomy" id="2678688"/>
    <lineage>
        <taxon>Bacteria</taxon>
        <taxon>Pseudomonadati</taxon>
        <taxon>Thermodesulfobacteriota</taxon>
        <taxon>Desulfovibrionia</taxon>
        <taxon>Desulfovibrionales</taxon>
        <taxon>Desulfovibrionaceae</taxon>
    </lineage>
</organism>
<dbReference type="InterPro" id="IPR027417">
    <property type="entry name" value="P-loop_NTPase"/>
</dbReference>
<dbReference type="Gene3D" id="3.40.50.300">
    <property type="entry name" value="P-loop containing nucleotide triphosphate hydrolases"/>
    <property type="match status" value="1"/>
</dbReference>
<dbReference type="GO" id="GO:0003678">
    <property type="term" value="F:DNA helicase activity"/>
    <property type="evidence" value="ECO:0007669"/>
    <property type="project" value="InterPro"/>
</dbReference>
<evidence type="ECO:0000313" key="2">
    <source>
        <dbReference type="EMBL" id="QGY40244.1"/>
    </source>
</evidence>
<dbReference type="InterPro" id="IPR007694">
    <property type="entry name" value="DNA_helicase_DnaB-like_C"/>
</dbReference>
<name>A0A6I6JRL7_9BACT</name>
<dbReference type="GO" id="GO:0006260">
    <property type="term" value="P:DNA replication"/>
    <property type="evidence" value="ECO:0007669"/>
    <property type="project" value="InterPro"/>
</dbReference>
<evidence type="ECO:0000259" key="1">
    <source>
        <dbReference type="PROSITE" id="PS51199"/>
    </source>
</evidence>